<dbReference type="GO" id="GO:0007165">
    <property type="term" value="P:signal transduction"/>
    <property type="evidence" value="ECO:0000318"/>
    <property type="project" value="GO_Central"/>
</dbReference>
<evidence type="ECO:0000313" key="3">
    <source>
        <dbReference type="EnsemblMetazoa" id="XP_792725"/>
    </source>
</evidence>
<keyword evidence="4" id="KW-1185">Reference proteome</keyword>
<evidence type="ECO:0000256" key="1">
    <source>
        <dbReference type="PIRSR" id="PIRSR605301-1"/>
    </source>
</evidence>
<dbReference type="Gene3D" id="1.20.140.30">
    <property type="entry name" value="MOB kinase activator"/>
    <property type="match status" value="1"/>
</dbReference>
<name>A0A7M7RE22_STRPU</name>
<keyword evidence="1" id="KW-0862">Zinc</keyword>
<feature type="region of interest" description="Disordered" evidence="2">
    <location>
        <begin position="242"/>
        <end position="280"/>
    </location>
</feature>
<dbReference type="Pfam" id="PF03637">
    <property type="entry name" value="Mob1_phocein"/>
    <property type="match status" value="1"/>
</dbReference>
<reference evidence="3" key="2">
    <citation type="submission" date="2021-01" db="UniProtKB">
        <authorList>
            <consortium name="EnsemblMetazoa"/>
        </authorList>
    </citation>
    <scope>IDENTIFICATION</scope>
</reference>
<reference evidence="4" key="1">
    <citation type="submission" date="2015-02" db="EMBL/GenBank/DDBJ databases">
        <title>Genome sequencing for Strongylocentrotus purpuratus.</title>
        <authorList>
            <person name="Murali S."/>
            <person name="Liu Y."/>
            <person name="Vee V."/>
            <person name="English A."/>
            <person name="Wang M."/>
            <person name="Skinner E."/>
            <person name="Han Y."/>
            <person name="Muzny D.M."/>
            <person name="Worley K.C."/>
            <person name="Gibbs R.A."/>
        </authorList>
    </citation>
    <scope>NUCLEOTIDE SEQUENCE</scope>
</reference>
<sequence>MKQVMTMFGEKKAGRSNGVIATILQVILNRKAGRSKEKSKPAPSPTEEPKLYLDAQNVKANIIEFDIREIVRLPHGLDQNEWLCTKTLSFFNNVNLLYGVLAGQFCTNDTCQSMMAPGNVIYQWHDDKGKKMKCSAPQYIEFAMVNAQKHIDDETIFPTKYGKVFPSDFESVIQRILRLMFQVLEHIYFAHYEQMTRLDLHHHLNTIFTHMVLYAQEFKLLEQKEISGSLEDLKEALHISLSLSSSSNPASSTSSSTSSSTTMTTASNSQSSSSNLNTNP</sequence>
<feature type="binding site" evidence="1">
    <location>
        <position position="191"/>
    </location>
    <ligand>
        <name>Zn(2+)</name>
        <dbReference type="ChEBI" id="CHEBI:29105"/>
    </ligand>
</feature>
<feature type="binding site" evidence="1">
    <location>
        <position position="111"/>
    </location>
    <ligand>
        <name>Zn(2+)</name>
        <dbReference type="ChEBI" id="CHEBI:29105"/>
    </ligand>
</feature>
<dbReference type="SUPFAM" id="SSF101152">
    <property type="entry name" value="Mob1/phocein"/>
    <property type="match status" value="1"/>
</dbReference>
<dbReference type="GO" id="GO:0005634">
    <property type="term" value="C:nucleus"/>
    <property type="evidence" value="ECO:0000318"/>
    <property type="project" value="GO_Central"/>
</dbReference>
<evidence type="ECO:0000256" key="2">
    <source>
        <dbReference type="SAM" id="MobiDB-lite"/>
    </source>
</evidence>
<protein>
    <recommendedName>
        <fullName evidence="5">MOB kinase activator-like 2</fullName>
    </recommendedName>
</protein>
<dbReference type="GO" id="GO:0005737">
    <property type="term" value="C:cytoplasm"/>
    <property type="evidence" value="ECO:0000318"/>
    <property type="project" value="GO_Central"/>
</dbReference>
<dbReference type="SMART" id="SM01388">
    <property type="entry name" value="Mob1_phocein"/>
    <property type="match status" value="1"/>
</dbReference>
<dbReference type="InParanoid" id="A0A7M7RE22"/>
<dbReference type="OrthoDB" id="8170117at2759"/>
<dbReference type="OMA" id="ILCNPAP"/>
<organism evidence="3 4">
    <name type="scientific">Strongylocentrotus purpuratus</name>
    <name type="common">Purple sea urchin</name>
    <dbReference type="NCBI Taxonomy" id="7668"/>
    <lineage>
        <taxon>Eukaryota</taxon>
        <taxon>Metazoa</taxon>
        <taxon>Echinodermata</taxon>
        <taxon>Eleutherozoa</taxon>
        <taxon>Echinozoa</taxon>
        <taxon>Echinoidea</taxon>
        <taxon>Euechinoidea</taxon>
        <taxon>Echinacea</taxon>
        <taxon>Camarodonta</taxon>
        <taxon>Echinidea</taxon>
        <taxon>Strongylocentrotidae</taxon>
        <taxon>Strongylocentrotus</taxon>
    </lineage>
</organism>
<dbReference type="CTD" id="81532"/>
<evidence type="ECO:0000313" key="4">
    <source>
        <dbReference type="Proteomes" id="UP000007110"/>
    </source>
</evidence>
<dbReference type="InterPro" id="IPR036703">
    <property type="entry name" value="MOB_kinase_act_sf"/>
</dbReference>
<keyword evidence="1" id="KW-0479">Metal-binding</keyword>
<proteinExistence type="predicted"/>
<feature type="binding site" evidence="1">
    <location>
        <position position="106"/>
    </location>
    <ligand>
        <name>Zn(2+)</name>
        <dbReference type="ChEBI" id="CHEBI:29105"/>
    </ligand>
</feature>
<evidence type="ECO:0008006" key="5">
    <source>
        <dbReference type="Google" id="ProtNLM"/>
    </source>
</evidence>
<dbReference type="Proteomes" id="UP000007110">
    <property type="component" value="Unassembled WGS sequence"/>
</dbReference>
<accession>A0A7M7RE22</accession>
<dbReference type="GeneID" id="587925"/>
<dbReference type="InterPro" id="IPR005301">
    <property type="entry name" value="MOB_kinase_act_fam"/>
</dbReference>
<dbReference type="AlphaFoldDB" id="A0A7M7RE22"/>
<dbReference type="PANTHER" id="PTHR22599">
    <property type="entry name" value="MPS ONE BINDER KINASE ACTIVATOR-LIKE MOB"/>
    <property type="match status" value="1"/>
</dbReference>
<dbReference type="EnsemblMetazoa" id="XM_787632">
    <property type="protein sequence ID" value="XP_792725"/>
    <property type="gene ID" value="LOC587925"/>
</dbReference>
<dbReference type="RefSeq" id="XP_792725.2">
    <property type="nucleotide sequence ID" value="XM_787632.4"/>
</dbReference>
<dbReference type="GO" id="GO:0030295">
    <property type="term" value="F:protein kinase activator activity"/>
    <property type="evidence" value="ECO:0000318"/>
    <property type="project" value="GO_Central"/>
</dbReference>
<feature type="binding site" evidence="1">
    <location>
        <position position="186"/>
    </location>
    <ligand>
        <name>Zn(2+)</name>
        <dbReference type="ChEBI" id="CHEBI:29105"/>
    </ligand>
</feature>